<dbReference type="NCBIfam" id="TIGR03696">
    <property type="entry name" value="Rhs_assc_core"/>
    <property type="match status" value="1"/>
</dbReference>
<dbReference type="Pfam" id="PF05593">
    <property type="entry name" value="RHS_repeat"/>
    <property type="match status" value="2"/>
</dbReference>
<dbReference type="InterPro" id="IPR050708">
    <property type="entry name" value="T6SS_VgrG/RHS"/>
</dbReference>
<dbReference type="InterPro" id="IPR031325">
    <property type="entry name" value="RHS_repeat"/>
</dbReference>
<evidence type="ECO:0000256" key="1">
    <source>
        <dbReference type="ARBA" id="ARBA00022737"/>
    </source>
</evidence>
<dbReference type="Gene3D" id="2.180.10.10">
    <property type="entry name" value="RHS repeat-associated core"/>
    <property type="match status" value="4"/>
</dbReference>
<dbReference type="EMBL" id="FQXS01000008">
    <property type="protein sequence ID" value="SHH76186.1"/>
    <property type="molecule type" value="Genomic_DNA"/>
</dbReference>
<feature type="domain" description="Teneurin-like YD-shell" evidence="2">
    <location>
        <begin position="729"/>
        <end position="1006"/>
    </location>
</feature>
<dbReference type="InterPro" id="IPR056823">
    <property type="entry name" value="TEN-like_YD-shell"/>
</dbReference>
<evidence type="ECO:0000259" key="2">
    <source>
        <dbReference type="Pfam" id="PF25023"/>
    </source>
</evidence>
<dbReference type="InterPro" id="IPR022385">
    <property type="entry name" value="Rhs_assc_core"/>
</dbReference>
<dbReference type="RefSeq" id="WP_143165961.1">
    <property type="nucleotide sequence ID" value="NZ_FQXS01000008.1"/>
</dbReference>
<sequence length="1223" mass="137039">VMTERFVKTETGFERIDWTYHSYNAKGRLIETLHANHTRTETGWSCCGKADSTDATGITSRYGYDDLGRNTSVFNEATGLHTEFTYDAAGRRLSTTERTGELTRTTAARYDLSGRLLATTDPAGLVTTFFHTATETALLRPGGAEEITRTHHDGSLRSQNGSGLIDRFYRYGVNQDGSRWTTAYLGTDNGPRWETTTRDLLGRIISSEKPGSAGPIVTTSAYDDRNRLISTATTGMVAIITDYDELNQPIMTGLDVDGNGRLEPASSDRIEERHSGFVKSDGAWWQQERQLVYPETGSDRPTLVSTSLSRLSGWDGSLVAERIVIDSHGARTVFRETLERVRRRRSKTVLYPDSIIPEEHRMVNGLPVAATTRTGRTTTYRYDGLGRRIAVTDPRTGTTRSGYDEHHRLAFVEDGAGNRTSYAYDPQTGLKISETNADNKKTRFSYTPLGQLERRWGDAVYPVQYAYNDYGEQVALTTFRTEQGWDRPDWPEDATGDKTSWQYQESTGLLLATYDATGTGPRYTYDNAGRLQTRTWARGVVTRYGYLSTGELSSIEYSDATPSIRFSYDRLGRKKTVSDVLGTRSYDYDDDHLQLIGEQQQHGPVVATIKRRYDHLGRPAGISLDDEYAVDYRYDQTGRFAALDWTGNRHRGTTTYDYLAGSDLLAGYRSGTITVSYAYEAQRDLKTAVTNTSHDRELSRYEYHYDRLGRQINVATTGSAFTKPTFALYGYNDRNELTTAARYAGDDLTDQGVPLPERERFYDYDPIGNRTKALEGRNRYDYQTNPLNQYETITAPPDPSQPLELFYDQDGNLTEMKTAVAGTRYVFNGENRLIIVEPTRPQPGDSKLRFSYDYRGRRVLQTVSSFTNGAWHQTARTGFIYDDWNLIAELNLDDDRAVQYVWGLDLSTTLQGAGGIGGLLVRVADDDQQHYLYDANGNVGQLVDEAGTLVAAYEYDAYGNQVQIAGSNAAENPFRFSTKYYDALSGLYYYGYRFYSAELGRWISRDPLEEKGGLNYYSFLRNNSINDFDLLGYLGFFQGLWQGVVDLGGGIGHTGEVLYLGTKALFGSEGAWKELGQIQEDREAIVRLVYETFDGKDSVFEAHFKSIISEVLDHVPDCAKQCLLEQLISELEIAFVGRQTGNIGVNIIVQKVSQTIGSKAGGIFTSKIGAIRKVGGSLVLGATILGYQTLGIMDAMSDSARELNDKYPGGYERLRRNGNTQYF</sequence>
<dbReference type="AlphaFoldDB" id="A0A1M5VLP2"/>
<dbReference type="Proteomes" id="UP000184139">
    <property type="component" value="Unassembled WGS sequence"/>
</dbReference>
<name>A0A1M5VLP2_9BACT</name>
<evidence type="ECO:0000313" key="3">
    <source>
        <dbReference type="EMBL" id="SHH76186.1"/>
    </source>
</evidence>
<dbReference type="PANTHER" id="PTHR32305:SF15">
    <property type="entry name" value="PROTEIN RHSA-RELATED"/>
    <property type="match status" value="1"/>
</dbReference>
<dbReference type="NCBIfam" id="TIGR01643">
    <property type="entry name" value="YD_repeat_2x"/>
    <property type="match status" value="4"/>
</dbReference>
<keyword evidence="1" id="KW-0677">Repeat</keyword>
<feature type="non-terminal residue" evidence="3">
    <location>
        <position position="1"/>
    </location>
</feature>
<reference evidence="3 4" key="1">
    <citation type="submission" date="2016-11" db="EMBL/GenBank/DDBJ databases">
        <authorList>
            <person name="Jaros S."/>
            <person name="Januszkiewicz K."/>
            <person name="Wedrychowicz H."/>
        </authorList>
    </citation>
    <scope>NUCLEOTIDE SEQUENCE [LARGE SCALE GENOMIC DNA]</scope>
    <source>
        <strain evidence="3 4">DSM 9705</strain>
    </source>
</reference>
<organism evidence="3 4">
    <name type="scientific">Desulfofustis glycolicus DSM 9705</name>
    <dbReference type="NCBI Taxonomy" id="1121409"/>
    <lineage>
        <taxon>Bacteria</taxon>
        <taxon>Pseudomonadati</taxon>
        <taxon>Thermodesulfobacteriota</taxon>
        <taxon>Desulfobulbia</taxon>
        <taxon>Desulfobulbales</taxon>
        <taxon>Desulfocapsaceae</taxon>
        <taxon>Desulfofustis</taxon>
    </lineage>
</organism>
<dbReference type="OrthoDB" id="173976at2"/>
<gene>
    <name evidence="3" type="ORF">SAMN02745124_01785</name>
</gene>
<evidence type="ECO:0000313" key="4">
    <source>
        <dbReference type="Proteomes" id="UP000184139"/>
    </source>
</evidence>
<dbReference type="InterPro" id="IPR006530">
    <property type="entry name" value="YD"/>
</dbReference>
<protein>
    <submittedName>
        <fullName evidence="3">RHS repeat-associated core domain-containing protein</fullName>
    </submittedName>
</protein>
<dbReference type="STRING" id="1121409.SAMN02745124_01785"/>
<accession>A0A1M5VLP2</accession>
<keyword evidence="4" id="KW-1185">Reference proteome</keyword>
<dbReference type="PANTHER" id="PTHR32305">
    <property type="match status" value="1"/>
</dbReference>
<dbReference type="Pfam" id="PF25023">
    <property type="entry name" value="TEN_YD-shell"/>
    <property type="match status" value="1"/>
</dbReference>
<proteinExistence type="predicted"/>